<feature type="transmembrane region" description="Helical" evidence="2">
    <location>
        <begin position="84"/>
        <end position="107"/>
    </location>
</feature>
<dbReference type="GO" id="GO:0004175">
    <property type="term" value="F:endopeptidase activity"/>
    <property type="evidence" value="ECO:0007669"/>
    <property type="project" value="UniProtKB-ARBA"/>
</dbReference>
<dbReference type="GO" id="GO:0080120">
    <property type="term" value="P:CAAX-box protein maturation"/>
    <property type="evidence" value="ECO:0007669"/>
    <property type="project" value="UniProtKB-ARBA"/>
</dbReference>
<keyword evidence="2" id="KW-0472">Membrane</keyword>
<evidence type="ECO:0000313" key="4">
    <source>
        <dbReference type="EMBL" id="GAB48086.1"/>
    </source>
</evidence>
<organism evidence="4 5">
    <name type="scientific">Mobilicoccus pelagius NBRC 104925</name>
    <dbReference type="NCBI Taxonomy" id="1089455"/>
    <lineage>
        <taxon>Bacteria</taxon>
        <taxon>Bacillati</taxon>
        <taxon>Actinomycetota</taxon>
        <taxon>Actinomycetes</taxon>
        <taxon>Micrococcales</taxon>
        <taxon>Dermatophilaceae</taxon>
        <taxon>Mobilicoccus</taxon>
    </lineage>
</organism>
<evidence type="ECO:0000259" key="3">
    <source>
        <dbReference type="Pfam" id="PF02517"/>
    </source>
</evidence>
<accession>H5UQS8</accession>
<dbReference type="InterPro" id="IPR003675">
    <property type="entry name" value="Rce1/LyrA-like_dom"/>
</dbReference>
<dbReference type="STRING" id="1089455.MOPEL_060_00020"/>
<feature type="transmembrane region" description="Helical" evidence="2">
    <location>
        <begin position="321"/>
        <end position="343"/>
    </location>
</feature>
<keyword evidence="2" id="KW-0812">Transmembrane</keyword>
<dbReference type="EMBL" id="BAFE01000043">
    <property type="protein sequence ID" value="GAB48086.1"/>
    <property type="molecule type" value="Genomic_DNA"/>
</dbReference>
<dbReference type="eggNOG" id="COG1266">
    <property type="taxonomic scope" value="Bacteria"/>
</dbReference>
<feature type="compositionally biased region" description="Pro residues" evidence="1">
    <location>
        <begin position="54"/>
        <end position="63"/>
    </location>
</feature>
<evidence type="ECO:0000256" key="1">
    <source>
        <dbReference type="SAM" id="MobiDB-lite"/>
    </source>
</evidence>
<name>H5UQS8_9MICO</name>
<gene>
    <name evidence="4" type="ORF">MOPEL_060_00020</name>
</gene>
<proteinExistence type="predicted"/>
<dbReference type="AlphaFoldDB" id="H5UQS8"/>
<protein>
    <recommendedName>
        <fullName evidence="3">CAAX prenyl protease 2/Lysostaphin resistance protein A-like domain-containing protein</fullName>
    </recommendedName>
</protein>
<feature type="compositionally biased region" description="Low complexity" evidence="1">
    <location>
        <begin position="13"/>
        <end position="40"/>
    </location>
</feature>
<feature type="transmembrane region" description="Helical" evidence="2">
    <location>
        <begin position="203"/>
        <end position="220"/>
    </location>
</feature>
<evidence type="ECO:0000313" key="5">
    <source>
        <dbReference type="Proteomes" id="UP000004367"/>
    </source>
</evidence>
<evidence type="ECO:0000256" key="2">
    <source>
        <dbReference type="SAM" id="Phobius"/>
    </source>
</evidence>
<keyword evidence="5" id="KW-1185">Reference proteome</keyword>
<reference evidence="4 5" key="1">
    <citation type="submission" date="2012-02" db="EMBL/GenBank/DDBJ databases">
        <title>Whole genome shotgun sequence of Mobilicoccus pelagius NBRC 104925.</title>
        <authorList>
            <person name="Yoshida Y."/>
            <person name="Hosoyama A."/>
            <person name="Tsuchikane K."/>
            <person name="Katsumata H."/>
            <person name="Yamazaki S."/>
            <person name="Fujita N."/>
        </authorList>
    </citation>
    <scope>NUCLEOTIDE SEQUENCE [LARGE SCALE GENOMIC DNA]</scope>
    <source>
        <strain evidence="4 5">NBRC 104925</strain>
    </source>
</reference>
<dbReference type="RefSeq" id="WP_009481984.1">
    <property type="nucleotide sequence ID" value="NZ_BAFE01000043.1"/>
</dbReference>
<comment type="caution">
    <text evidence="4">The sequence shown here is derived from an EMBL/GenBank/DDBJ whole genome shotgun (WGS) entry which is preliminary data.</text>
</comment>
<feature type="transmembrane region" description="Helical" evidence="2">
    <location>
        <begin position="241"/>
        <end position="262"/>
    </location>
</feature>
<feature type="transmembrane region" description="Helical" evidence="2">
    <location>
        <begin position="127"/>
        <end position="146"/>
    </location>
</feature>
<sequence length="360" mass="38090">MTTSDHSTEDPIGATSSATAETPPAAATAATSGTPVPTGTHEPSETAAVLDPTLAPPVLPTEPRPGSEYPHTLRTPAARWWRPLVGILVAVLLFVAASIACFVAALAADVAVFGRTVDPSSMRLTPALFVGTLVPLILLVPITWGITRWFHGQRFGWTGSVESRFRLGRLGAAIPVMLVLLLAYFTVFTLAFPTGTPGRGEHWLAFLVIGVLLLPAQAAAEEIFFRGYLMRAVASWFARPQLAFVVGTLVSAVLFAAAHGAADPWLNLYYLCFGITLSLLTRLTGGLEAAMLVHVANNVASAVVGSLLTDMSTAFDRSAGVGGPFMLVQIVAIALVAAALVWWTRRRDFATRVPEVHGVA</sequence>
<feature type="region of interest" description="Disordered" evidence="1">
    <location>
        <begin position="1"/>
        <end position="72"/>
    </location>
</feature>
<dbReference type="Pfam" id="PF02517">
    <property type="entry name" value="Rce1-like"/>
    <property type="match status" value="1"/>
</dbReference>
<keyword evidence="2" id="KW-1133">Transmembrane helix</keyword>
<feature type="domain" description="CAAX prenyl protease 2/Lysostaphin resistance protein A-like" evidence="3">
    <location>
        <begin position="205"/>
        <end position="299"/>
    </location>
</feature>
<dbReference type="OrthoDB" id="2680086at2"/>
<feature type="transmembrane region" description="Helical" evidence="2">
    <location>
        <begin position="167"/>
        <end position="191"/>
    </location>
</feature>
<dbReference type="Proteomes" id="UP000004367">
    <property type="component" value="Unassembled WGS sequence"/>
</dbReference>